<proteinExistence type="predicted"/>
<gene>
    <name evidence="2" type="ordered locus">Bsph_p024</name>
</gene>
<evidence type="ECO:0000313" key="2">
    <source>
        <dbReference type="EMBL" id="ACA42254.1"/>
    </source>
</evidence>
<name>B1I095_LYSSC</name>
<dbReference type="RefSeq" id="WP_012291661.1">
    <property type="nucleotide sequence ID" value="NC_010381.1"/>
</dbReference>
<keyword evidence="1" id="KW-1133">Transmembrane helix</keyword>
<feature type="transmembrane region" description="Helical" evidence="1">
    <location>
        <begin position="194"/>
        <end position="210"/>
    </location>
</feature>
<protein>
    <submittedName>
        <fullName evidence="2">Uncharacterized protein</fullName>
    </submittedName>
</protein>
<reference evidence="2 3" key="1">
    <citation type="journal article" date="2008" name="J. Bacteriol.">
        <title>Complete genome sequence of the mosquitocidal bacterium Bacillus sphaericus C3-41 and comparison with those of closely related Bacillus species.</title>
        <authorList>
            <person name="Hu X."/>
            <person name="Fan W."/>
            <person name="Han B."/>
            <person name="Liu H."/>
            <person name="Zheng D."/>
            <person name="Li Q."/>
            <person name="Dong W."/>
            <person name="Yan J."/>
            <person name="Gao M."/>
            <person name="Berry C."/>
            <person name="Yuan Z."/>
        </authorList>
    </citation>
    <scope>NUCLEOTIDE SEQUENCE [LARGE SCALE GENOMIC DNA]</scope>
    <source>
        <strain evidence="2 3">C3-41</strain>
        <plasmid evidence="2 3">pBsph</plasmid>
    </source>
</reference>
<organism evidence="2 3">
    <name type="scientific">Lysinibacillus sphaericus (strain C3-41)</name>
    <dbReference type="NCBI Taxonomy" id="444177"/>
    <lineage>
        <taxon>Bacteria</taxon>
        <taxon>Bacillati</taxon>
        <taxon>Bacillota</taxon>
        <taxon>Bacilli</taxon>
        <taxon>Bacillales</taxon>
        <taxon>Bacillaceae</taxon>
        <taxon>Lysinibacillus</taxon>
    </lineage>
</organism>
<dbReference type="HOGENOM" id="CLU_077101_0_0_9"/>
<evidence type="ECO:0000313" key="3">
    <source>
        <dbReference type="Proteomes" id="UP000002164"/>
    </source>
</evidence>
<keyword evidence="1" id="KW-0812">Transmembrane</keyword>
<feature type="transmembrane region" description="Helical" evidence="1">
    <location>
        <begin position="34"/>
        <end position="54"/>
    </location>
</feature>
<dbReference type="Pfam" id="PF18159">
    <property type="entry name" value="S_4TM"/>
    <property type="match status" value="1"/>
</dbReference>
<keyword evidence="2" id="KW-0614">Plasmid</keyword>
<dbReference type="Proteomes" id="UP000002164">
    <property type="component" value="Plasmid pBsph"/>
</dbReference>
<dbReference type="EnsemblBacteria" id="ACA42254">
    <property type="protein sequence ID" value="ACA42254"/>
    <property type="gene ID" value="Bsph_p024"/>
</dbReference>
<feature type="transmembrane region" description="Helical" evidence="1">
    <location>
        <begin position="168"/>
        <end position="188"/>
    </location>
</feature>
<dbReference type="InterPro" id="IPR049920">
    <property type="entry name" value="IK1_05631-like"/>
</dbReference>
<dbReference type="EMBL" id="CP000818">
    <property type="protein sequence ID" value="ACA42254.1"/>
    <property type="molecule type" value="Genomic_DNA"/>
</dbReference>
<accession>B1I095</accession>
<keyword evidence="1" id="KW-0472">Membrane</keyword>
<sequence length="293" mass="34131">MNEITINKNQNKPESLRLLAAMRLLYGRAKILRTLRVCITVLLPIISILSLNYFPSFKEGLAFLAGVWLVLNRIFFLEIEKRMVKDAAKIQEEFDVNIYQISWNSLLVGEKIPVEGIKRLNQKSKEKEENLKDWYPGLKSPDHFLNVLLAQRTNIAWDIDLRKFYKNILYGVTTLYIIILIAICFQINLPTQTLIISFLVPSFPLILHLFETANGHKQRHESLEKVLPKVTGDIDNYSTNEQGMIANTIRGYQDIVFLKRCDVNMIPNKIYWLKRNLYDKIAKETNEEKSDNQ</sequence>
<geneLocation type="plasmid" evidence="2 3">
    <name>pBsph</name>
</geneLocation>
<dbReference type="KEGG" id="lsp:Bsph_p024"/>
<evidence type="ECO:0000256" key="1">
    <source>
        <dbReference type="SAM" id="Phobius"/>
    </source>
</evidence>
<feature type="transmembrane region" description="Helical" evidence="1">
    <location>
        <begin position="60"/>
        <end position="79"/>
    </location>
</feature>
<dbReference type="AlphaFoldDB" id="B1I095"/>